<proteinExistence type="predicted"/>
<comment type="caution">
    <text evidence="2">The sequence shown here is derived from an EMBL/GenBank/DDBJ whole genome shotgun (WGS) entry which is preliminary data.</text>
</comment>
<evidence type="ECO:0000313" key="3">
    <source>
        <dbReference type="Proteomes" id="UP001207654"/>
    </source>
</evidence>
<gene>
    <name evidence="2" type="ORF">OV287_37845</name>
</gene>
<organism evidence="2 3">
    <name type="scientific">Archangium lansingense</name>
    <dbReference type="NCBI Taxonomy" id="2995310"/>
    <lineage>
        <taxon>Bacteria</taxon>
        <taxon>Pseudomonadati</taxon>
        <taxon>Myxococcota</taxon>
        <taxon>Myxococcia</taxon>
        <taxon>Myxococcales</taxon>
        <taxon>Cystobacterineae</taxon>
        <taxon>Archangiaceae</taxon>
        <taxon>Archangium</taxon>
    </lineage>
</organism>
<dbReference type="EMBL" id="JAPNKA010000001">
    <property type="protein sequence ID" value="MCY1080231.1"/>
    <property type="molecule type" value="Genomic_DNA"/>
</dbReference>
<feature type="compositionally biased region" description="Polar residues" evidence="1">
    <location>
        <begin position="1"/>
        <end position="12"/>
    </location>
</feature>
<evidence type="ECO:0000256" key="1">
    <source>
        <dbReference type="SAM" id="MobiDB-lite"/>
    </source>
</evidence>
<sequence>MSDSTKTQQFGQKQEETKKNPKVFGLRVKINPYLNTPAEKKKRDDEKFDPFAVNFKSPKPEDF</sequence>
<feature type="region of interest" description="Disordered" evidence="1">
    <location>
        <begin position="1"/>
        <end position="63"/>
    </location>
</feature>
<keyword evidence="3" id="KW-1185">Reference proteome</keyword>
<protein>
    <submittedName>
        <fullName evidence="2">Uncharacterized protein</fullName>
    </submittedName>
</protein>
<reference evidence="2 3" key="1">
    <citation type="submission" date="2022-11" db="EMBL/GenBank/DDBJ databases">
        <title>Minimal conservation of predation-associated metabolite biosynthetic gene clusters underscores biosynthetic potential of Myxococcota including descriptions for ten novel species: Archangium lansinium sp. nov., Myxococcus landrumus sp. nov., Nannocystis bai.</title>
        <authorList>
            <person name="Ahearne A."/>
            <person name="Stevens C."/>
            <person name="Phillips K."/>
        </authorList>
    </citation>
    <scope>NUCLEOTIDE SEQUENCE [LARGE SCALE GENOMIC DNA]</scope>
    <source>
        <strain evidence="2 3">MIWBW</strain>
    </source>
</reference>
<name>A0ABT4AF91_9BACT</name>
<dbReference type="Proteomes" id="UP001207654">
    <property type="component" value="Unassembled WGS sequence"/>
</dbReference>
<accession>A0ABT4AF91</accession>
<feature type="compositionally biased region" description="Basic and acidic residues" evidence="1">
    <location>
        <begin position="38"/>
        <end position="49"/>
    </location>
</feature>
<dbReference type="RefSeq" id="WP_267538905.1">
    <property type="nucleotide sequence ID" value="NZ_JAPNKA010000001.1"/>
</dbReference>
<evidence type="ECO:0000313" key="2">
    <source>
        <dbReference type="EMBL" id="MCY1080231.1"/>
    </source>
</evidence>